<sequence length="1557" mass="166421">MEFLNKKSKISEWELDILAIVYVLIGVVIGVALVVSGGVMLTSAEAQQAITNSTDIDFSLGNLASTEVSGTGGLAVVQLGQVGGWAFTGWDFRRQITVNSTYGSDLTEYQVRVDLTTSNFDYANVKADCGDIRFATVSGTPLSHYQLVCNTAGISSFWVKTDTIPASGSLDIYVYYGNAAAANSSSIRDTFSYTSEKVIGYLLNNRVNNLKIMSLEDGNSISHLGVTSELNTGEIVDYALVNTSLPLSAKKLFSSYDPDNDTDTFVPVSFASTEFIITNYYTGTGVEEFFVISPWGTTNVDIYADGVLCQTLVNVSSTVQASSTACNLAFGTTYRLVSSVPILVYYEENATLPLPLYPIDSGPWYGIASTRVAISAGMSDMVGEYYLSNSASPVAINITAQTDSTLTFAGNYGNGPAMKISSDNGTSAVQQNDADGADGTMFMPWDELGTKFGSGTNIDYIAVAAPTAVTCIVYDPTGTQFAQGTATSSNDQVYKLGFGINNTTVYMTGGWYMECDNPAYVIFQNNTQSEVNAWSYLQMRQYVYPAPTVADPAAEQGNLALSGTWESPADNNAIDLVWNGGWGDGTDGSNAFSATIANVGANASITFQIRAADSLANLPSAAYQTLGIANSGTAFTRTKAEVDALGLPLGVSGRYVQIKATLSSVDGATNPQLDDFTLSFLADDSSPSTNASGIQMYKNSVGAELSPLDWTNDLEPFFSWTVGSDNQAGLRGYCLYVGTESTGDPEFSKGLLGTSPVATTGTTCQFIIATNTIDFATAAYRGGVWLTSSTDSYYLNIKAVDNVGNVFSGASAQFEFMFDNTLPKNPSYISLPGGFISGKEATLIWPTVGAEASSDAHSGLVGVQYRIGNTGTWYGELHSGSEAADDVLINDGAYTTDPTYDYPVLIEGTNYIYMRTWDVAGNVTTSYVNGTLKINSSAPSSPQNLQVAPDTNTTNAYGFTWSPPETYIGQVNNITYCYTVNTLPGINSCTYTAAGITSLDADAYANQPGVNTFYLVARDEALNINYDTYTTVQFEYAGSAPGIPSNLDVADISIKSSANWRLALSWEAPINVGAGIASYRVYRSTTNTTCTDDFAAFGIVSTVGTTTYYADTSLLQQNYYYCVKACDSANNCSAPSATATGYPDGKFIEPAALLSGPKVSNLSTRSATINWTTDRTSDSKVAYGLASQQYYVEEAFTSNQVTDHSINLTSLLPGTTYYYVAKWTDEDGNTGITPEHTLTTNPAPLVKNVEVVRVGLDSALVRFTARGAVSVKVSYGKTTGFGGLQEIQTSPVESTYTLVIDGLDDGTIYYYRLNPVDSEGFDYEGTVLNFTTLPRPRISNIEIEEVKGAAQPTVNVTWESNTDISSIISYYPEADAAAVREVSSSELVSGSHSLTLEGLLAETVYVLSVKGADKLGNLAESDTLRFTTATDSRPPTITNLNVEGTIVSTATDSRQSAQLIVTWDTDELSTSQVEFGVGSLGGYTQRSQQDLNLTYNHLVVVSSLTPSQVYHLQVISSDSTQNEARSADTVTITPKMADSAFELVINNLLQIFGFIGL</sequence>
<feature type="transmembrane region" description="Helical" evidence="1">
    <location>
        <begin position="20"/>
        <end position="41"/>
    </location>
</feature>
<dbReference type="SUPFAM" id="SSF49265">
    <property type="entry name" value="Fibronectin type III"/>
    <property type="match status" value="3"/>
</dbReference>
<dbReference type="InterPro" id="IPR003961">
    <property type="entry name" value="FN3_dom"/>
</dbReference>
<protein>
    <submittedName>
        <fullName evidence="3">DUF2341 domain-containing protein</fullName>
    </submittedName>
</protein>
<keyword evidence="1" id="KW-0812">Transmembrane</keyword>
<reference evidence="3" key="1">
    <citation type="submission" date="2020-04" db="EMBL/GenBank/DDBJ databases">
        <authorList>
            <person name="Zhang T."/>
        </authorList>
    </citation>
    <scope>NUCLEOTIDE SEQUENCE</scope>
    <source>
        <strain evidence="3">HKST-UBA12</strain>
    </source>
</reference>
<accession>A0A955I7A7</accession>
<evidence type="ECO:0000313" key="4">
    <source>
        <dbReference type="Proteomes" id="UP000760819"/>
    </source>
</evidence>
<gene>
    <name evidence="3" type="ORF">KC640_01700</name>
</gene>
<keyword evidence="1" id="KW-0472">Membrane</keyword>
<name>A0A955I7A7_9BACT</name>
<feature type="domain" description="Fibronectin type-III" evidence="2">
    <location>
        <begin position="1043"/>
        <end position="1146"/>
    </location>
</feature>
<dbReference type="SMART" id="SM00060">
    <property type="entry name" value="FN3"/>
    <property type="match status" value="6"/>
</dbReference>
<dbReference type="InterPro" id="IPR013783">
    <property type="entry name" value="Ig-like_fold"/>
</dbReference>
<comment type="caution">
    <text evidence="3">The sequence shown here is derived from an EMBL/GenBank/DDBJ whole genome shotgun (WGS) entry which is preliminary data.</text>
</comment>
<feature type="domain" description="Fibronectin type-III" evidence="2">
    <location>
        <begin position="1245"/>
        <end position="1335"/>
    </location>
</feature>
<dbReference type="InterPro" id="IPR036116">
    <property type="entry name" value="FN3_sf"/>
</dbReference>
<dbReference type="InterPro" id="IPR018765">
    <property type="entry name" value="DUF2341"/>
</dbReference>
<organism evidence="3 4">
    <name type="scientific">Candidatus Dojkabacteria bacterium</name>
    <dbReference type="NCBI Taxonomy" id="2099670"/>
    <lineage>
        <taxon>Bacteria</taxon>
        <taxon>Candidatus Dojkabacteria</taxon>
    </lineage>
</organism>
<evidence type="ECO:0000259" key="2">
    <source>
        <dbReference type="PROSITE" id="PS50853"/>
    </source>
</evidence>
<dbReference type="Proteomes" id="UP000760819">
    <property type="component" value="Unassembled WGS sequence"/>
</dbReference>
<evidence type="ECO:0000256" key="1">
    <source>
        <dbReference type="SAM" id="Phobius"/>
    </source>
</evidence>
<proteinExistence type="predicted"/>
<keyword evidence="1" id="KW-1133">Transmembrane helix</keyword>
<dbReference type="CDD" id="cd00063">
    <property type="entry name" value="FN3"/>
    <property type="match status" value="1"/>
</dbReference>
<evidence type="ECO:0000313" key="3">
    <source>
        <dbReference type="EMBL" id="MCA9379119.1"/>
    </source>
</evidence>
<reference evidence="3" key="2">
    <citation type="journal article" date="2021" name="Microbiome">
        <title>Successional dynamics and alternative stable states in a saline activated sludge microbial community over 9 years.</title>
        <authorList>
            <person name="Wang Y."/>
            <person name="Ye J."/>
            <person name="Ju F."/>
            <person name="Liu L."/>
            <person name="Boyd J.A."/>
            <person name="Deng Y."/>
            <person name="Parks D.H."/>
            <person name="Jiang X."/>
            <person name="Yin X."/>
            <person name="Woodcroft B.J."/>
            <person name="Tyson G.W."/>
            <person name="Hugenholtz P."/>
            <person name="Polz M.F."/>
            <person name="Zhang T."/>
        </authorList>
    </citation>
    <scope>NUCLEOTIDE SEQUENCE</scope>
    <source>
        <strain evidence="3">HKST-UBA12</strain>
    </source>
</reference>
<dbReference type="EMBL" id="JAGQLI010000086">
    <property type="protein sequence ID" value="MCA9379119.1"/>
    <property type="molecule type" value="Genomic_DNA"/>
</dbReference>
<feature type="domain" description="Fibronectin type-III" evidence="2">
    <location>
        <begin position="1153"/>
        <end position="1243"/>
    </location>
</feature>
<feature type="domain" description="Fibronectin type-III" evidence="2">
    <location>
        <begin position="1337"/>
        <end position="1431"/>
    </location>
</feature>
<dbReference type="PROSITE" id="PS50853">
    <property type="entry name" value="FN3"/>
    <property type="match status" value="4"/>
</dbReference>
<dbReference type="Gene3D" id="2.60.40.380">
    <property type="entry name" value="Purple acid phosphatase-like, N-terminal"/>
    <property type="match status" value="1"/>
</dbReference>
<dbReference type="Gene3D" id="2.60.40.10">
    <property type="entry name" value="Immunoglobulins"/>
    <property type="match status" value="2"/>
</dbReference>
<dbReference type="Pfam" id="PF10102">
    <property type="entry name" value="DUF2341"/>
    <property type="match status" value="1"/>
</dbReference>